<name>A0A368Z4Y4_9RHOB</name>
<dbReference type="Pfam" id="PF06808">
    <property type="entry name" value="DctM"/>
    <property type="match status" value="1"/>
</dbReference>
<feature type="transmembrane region" description="Helical" evidence="7">
    <location>
        <begin position="53"/>
        <end position="70"/>
    </location>
</feature>
<comment type="caution">
    <text evidence="7">Lacks conserved residue(s) required for the propagation of feature annotation.</text>
</comment>
<dbReference type="PANTHER" id="PTHR33362">
    <property type="entry name" value="SIALIC ACID TRAP TRANSPORTER PERMEASE PROTEIN SIAT-RELATED"/>
    <property type="match status" value="1"/>
</dbReference>
<keyword evidence="10" id="KW-1185">Reference proteome</keyword>
<dbReference type="InterPro" id="IPR010656">
    <property type="entry name" value="DctM"/>
</dbReference>
<dbReference type="EMBL" id="QPJL01000003">
    <property type="protein sequence ID" value="RCW87029.1"/>
    <property type="molecule type" value="Genomic_DNA"/>
</dbReference>
<evidence type="ECO:0000256" key="4">
    <source>
        <dbReference type="ARBA" id="ARBA00022692"/>
    </source>
</evidence>
<keyword evidence="4 7" id="KW-0812">Transmembrane</keyword>
<feature type="transmembrane region" description="Helical" evidence="7">
    <location>
        <begin position="134"/>
        <end position="161"/>
    </location>
</feature>
<dbReference type="PANTHER" id="PTHR33362:SF4">
    <property type="entry name" value="2,3-DIKETO-L-GULONATE TRAP TRANSPORTER LARGE PERMEASE PROTEIN YIAN"/>
    <property type="match status" value="1"/>
</dbReference>
<evidence type="ECO:0000256" key="5">
    <source>
        <dbReference type="ARBA" id="ARBA00022989"/>
    </source>
</evidence>
<evidence type="ECO:0000256" key="3">
    <source>
        <dbReference type="ARBA" id="ARBA00022519"/>
    </source>
</evidence>
<keyword evidence="7" id="KW-0813">Transport</keyword>
<feature type="transmembrane region" description="Helical" evidence="7">
    <location>
        <begin position="214"/>
        <end position="236"/>
    </location>
</feature>
<evidence type="ECO:0000256" key="7">
    <source>
        <dbReference type="RuleBase" id="RU369079"/>
    </source>
</evidence>
<accession>A0A368Z4Y4</accession>
<comment type="caution">
    <text evidence="9">The sequence shown here is derived from an EMBL/GenBank/DDBJ whole genome shotgun (WGS) entry which is preliminary data.</text>
</comment>
<dbReference type="Proteomes" id="UP000253345">
    <property type="component" value="Unassembled WGS sequence"/>
</dbReference>
<dbReference type="AlphaFoldDB" id="A0A368Z4Y4"/>
<feature type="transmembrane region" description="Helical" evidence="7">
    <location>
        <begin position="316"/>
        <end position="345"/>
    </location>
</feature>
<dbReference type="RefSeq" id="WP_114348117.1">
    <property type="nucleotide sequence ID" value="NZ_QPJL01000003.1"/>
</dbReference>
<evidence type="ECO:0000256" key="2">
    <source>
        <dbReference type="ARBA" id="ARBA00022475"/>
    </source>
</evidence>
<comment type="subcellular location">
    <subcellularLocation>
        <location evidence="1 7">Cell inner membrane</location>
        <topology evidence="1 7">Multi-pass membrane protein</topology>
    </subcellularLocation>
</comment>
<sequence length="429" mass="45030">MTEILPFLVLGILMVLNAPVAYCLAIGALVFFMGGAGVPVQTYVQRLVSATESFPLLAIPFFILAGVVMNEAGITGRIMKLADTMVGHMIGGLARVNVLLSTLMGGMSGSANADAAMQSTVLVPEMTARGYDKAFSAAVTAFSAIITAIIPPSIGLILYGFLADVSIGRLFVAGLVPGALICGLLLVAVGRISRAEGYPPSRDVPASWAERGRATLDAGWGLLIPVGILGGIRFGWYTPTEAGAIAVCYALFIGLVVYRALPIRRIPAMFTEAAIATAVIMLIICAAQAFGFFLSWERLPSKLADAMLMLSQNPYMILLLINLLLVVVGMILEGGAALIILTPLFVPVITKLGIDPVHFGVVMVLNLTIAGVTPPVGTLMYTTCSITGVSVGDFTKKGLPLFAAMMVALVLVTFVPFITLFLPDLVFGS</sequence>
<comment type="similarity">
    <text evidence="7">Belongs to the TRAP transporter large permease family.</text>
</comment>
<keyword evidence="2" id="KW-1003">Cell membrane</keyword>
<feature type="transmembrane region" description="Helical" evidence="7">
    <location>
        <begin position="7"/>
        <end position="33"/>
    </location>
</feature>
<evidence type="ECO:0000256" key="6">
    <source>
        <dbReference type="ARBA" id="ARBA00023136"/>
    </source>
</evidence>
<gene>
    <name evidence="9" type="ORF">DFP89_10333</name>
</gene>
<proteinExistence type="inferred from homology"/>
<evidence type="ECO:0000313" key="9">
    <source>
        <dbReference type="EMBL" id="RCW87029.1"/>
    </source>
</evidence>
<feature type="domain" description="TRAP C4-dicarboxylate transport system permease DctM subunit" evidence="8">
    <location>
        <begin position="8"/>
        <end position="416"/>
    </location>
</feature>
<keyword evidence="3 7" id="KW-0997">Cell inner membrane</keyword>
<evidence type="ECO:0000313" key="10">
    <source>
        <dbReference type="Proteomes" id="UP000253345"/>
    </source>
</evidence>
<dbReference type="OrthoDB" id="9790209at2"/>
<keyword evidence="6 7" id="KW-0472">Membrane</keyword>
<dbReference type="NCBIfam" id="TIGR00786">
    <property type="entry name" value="dctM"/>
    <property type="match status" value="1"/>
</dbReference>
<keyword evidence="5 7" id="KW-1133">Transmembrane helix</keyword>
<comment type="function">
    <text evidence="7">Part of the tripartite ATP-independent periplasmic (TRAP) transport system.</text>
</comment>
<evidence type="ECO:0000259" key="8">
    <source>
        <dbReference type="Pfam" id="PF06808"/>
    </source>
</evidence>
<evidence type="ECO:0000256" key="1">
    <source>
        <dbReference type="ARBA" id="ARBA00004429"/>
    </source>
</evidence>
<organism evidence="9 10">
    <name type="scientific">Paracoccus lutimaris</name>
    <dbReference type="NCBI Taxonomy" id="1490030"/>
    <lineage>
        <taxon>Bacteria</taxon>
        <taxon>Pseudomonadati</taxon>
        <taxon>Pseudomonadota</taxon>
        <taxon>Alphaproteobacteria</taxon>
        <taxon>Rhodobacterales</taxon>
        <taxon>Paracoccaceae</taxon>
        <taxon>Paracoccus</taxon>
    </lineage>
</organism>
<feature type="transmembrane region" description="Helical" evidence="7">
    <location>
        <begin position="357"/>
        <end position="381"/>
    </location>
</feature>
<comment type="subunit">
    <text evidence="7">The complex comprises the extracytoplasmic solute receptor protein and the two transmembrane proteins.</text>
</comment>
<dbReference type="InterPro" id="IPR004681">
    <property type="entry name" value="TRAP_DctM"/>
</dbReference>
<dbReference type="PIRSF" id="PIRSF006066">
    <property type="entry name" value="HI0050"/>
    <property type="match status" value="1"/>
</dbReference>
<reference evidence="9 10" key="1">
    <citation type="submission" date="2018-07" db="EMBL/GenBank/DDBJ databases">
        <title>Genomic Encyclopedia of Type Strains, Phase III (KMG-III): the genomes of soil and plant-associated and newly described type strains.</title>
        <authorList>
            <person name="Whitman W."/>
        </authorList>
    </citation>
    <scope>NUCLEOTIDE SEQUENCE [LARGE SCALE GENOMIC DNA]</scope>
    <source>
        <strain evidence="9 10">CECT 8525</strain>
    </source>
</reference>
<dbReference type="GO" id="GO:0005886">
    <property type="term" value="C:plasma membrane"/>
    <property type="evidence" value="ECO:0007669"/>
    <property type="project" value="UniProtKB-SubCell"/>
</dbReference>
<dbReference type="GO" id="GO:0022857">
    <property type="term" value="F:transmembrane transporter activity"/>
    <property type="evidence" value="ECO:0007669"/>
    <property type="project" value="UniProtKB-UniRule"/>
</dbReference>
<feature type="transmembrane region" description="Helical" evidence="7">
    <location>
        <begin position="167"/>
        <end position="193"/>
    </location>
</feature>
<feature type="transmembrane region" description="Helical" evidence="7">
    <location>
        <begin position="273"/>
        <end position="296"/>
    </location>
</feature>
<feature type="transmembrane region" description="Helical" evidence="7">
    <location>
        <begin position="401"/>
        <end position="422"/>
    </location>
</feature>
<protein>
    <recommendedName>
        <fullName evidence="7">TRAP transporter large permease protein</fullName>
    </recommendedName>
</protein>
<feature type="transmembrane region" description="Helical" evidence="7">
    <location>
        <begin position="242"/>
        <end position="261"/>
    </location>
</feature>